<dbReference type="InterPro" id="IPR008309">
    <property type="entry name" value="YdbL"/>
</dbReference>
<sequence length="106" mass="11504">MKRLLVLTLALLLVSPVSVALTLEEARAQGRVGETLTGYLAPVTQDAETNALVARINLARAESYRQVARQNGLPVDAVATMAGQKLVERSKAGEYVRGINGRWMKK</sequence>
<dbReference type="EMBL" id="WAGD01000007">
    <property type="protein sequence ID" value="KAB0885722.1"/>
    <property type="molecule type" value="Genomic_DNA"/>
</dbReference>
<organism evidence="3 4">
    <name type="scientific">Cronobacter muytjensii</name>
    <dbReference type="NCBI Taxonomy" id="413501"/>
    <lineage>
        <taxon>Bacteria</taxon>
        <taxon>Pseudomonadati</taxon>
        <taxon>Pseudomonadota</taxon>
        <taxon>Gammaproteobacteria</taxon>
        <taxon>Enterobacterales</taxon>
        <taxon>Enterobacteriaceae</taxon>
        <taxon>Cronobacter</taxon>
    </lineage>
</organism>
<dbReference type="OrthoDB" id="9798130at2"/>
<dbReference type="RefSeq" id="WP_075193197.1">
    <property type="nucleotide sequence ID" value="NZ_JADKNN010000064.1"/>
</dbReference>
<proteinExistence type="predicted"/>
<keyword evidence="5" id="KW-1185">Reference proteome</keyword>
<evidence type="ECO:0000313" key="5">
    <source>
        <dbReference type="Proteomes" id="UP000469927"/>
    </source>
</evidence>
<name>A0A2T7ATG7_9ENTR</name>
<evidence type="ECO:0000256" key="1">
    <source>
        <dbReference type="SAM" id="SignalP"/>
    </source>
</evidence>
<keyword evidence="1" id="KW-0732">Signal</keyword>
<gene>
    <name evidence="3" type="ORF">AUN14_10585</name>
    <name evidence="2" type="ORF">FZI19_02335</name>
</gene>
<feature type="chain" id="PRO_5015481304" evidence="1">
    <location>
        <begin position="21"/>
        <end position="106"/>
    </location>
</feature>
<comment type="caution">
    <text evidence="3">The sequence shown here is derived from an EMBL/GenBank/DDBJ whole genome shotgun (WGS) entry which is preliminary data.</text>
</comment>
<dbReference type="Proteomes" id="UP000244378">
    <property type="component" value="Unassembled WGS sequence"/>
</dbReference>
<dbReference type="Pfam" id="PF07027">
    <property type="entry name" value="DUF1318"/>
    <property type="match status" value="1"/>
</dbReference>
<feature type="signal peptide" evidence="1">
    <location>
        <begin position="1"/>
        <end position="20"/>
    </location>
</feature>
<evidence type="ECO:0000313" key="3">
    <source>
        <dbReference type="EMBL" id="PUX14801.1"/>
    </source>
</evidence>
<dbReference type="AlphaFoldDB" id="A0A2T7ATG7"/>
<accession>A0A2T7ATG7</accession>
<dbReference type="Proteomes" id="UP000469927">
    <property type="component" value="Unassembled WGS sequence"/>
</dbReference>
<dbReference type="EMBL" id="MSAE01000019">
    <property type="protein sequence ID" value="PUX14801.1"/>
    <property type="molecule type" value="Genomic_DNA"/>
</dbReference>
<evidence type="ECO:0000313" key="4">
    <source>
        <dbReference type="Proteomes" id="UP000244378"/>
    </source>
</evidence>
<dbReference type="PIRSF" id="PIRSF025560">
    <property type="entry name" value="UCP025560"/>
    <property type="match status" value="1"/>
</dbReference>
<protein>
    <submittedName>
        <fullName evidence="3">DUF1318 domain-containing protein</fullName>
    </submittedName>
</protein>
<reference evidence="3 4" key="1">
    <citation type="submission" date="2016-12" db="EMBL/GenBank/DDBJ databases">
        <title>Analysis of the Molecular Diversity Among Cronobacter Species Isolated from Filth Flies Using a Pan Genomic DNA Microarray.</title>
        <authorList>
            <person name="Pava-Ripoll M."/>
            <person name="Tall B."/>
            <person name="Farber J."/>
            <person name="Fanning S."/>
            <person name="Lehner A."/>
            <person name="Stephan R."/>
            <person name="Pagotto F."/>
            <person name="Iverson C."/>
            <person name="Ziobro G."/>
            <person name="Miller A."/>
            <person name="Pearson R."/>
            <person name="Yan Q."/>
            <person name="Kim M."/>
            <person name="Jeong S."/>
            <person name="Park J."/>
            <person name="Jun S."/>
            <person name="Choi H."/>
            <person name="Chung T."/>
            <person name="Yoo Y."/>
            <person name="Park E."/>
            <person name="Hwang S."/>
            <person name="Lee B."/>
            <person name="Sathyamoorthy V."/>
            <person name="Carter L."/>
            <person name="Mammel M."/>
            <person name="Jackson S."/>
            <person name="Kothary M."/>
            <person name="Patel I."/>
            <person name="Grim C."/>
            <person name="Gopinath G."/>
            <person name="Gangiredla J."/>
            <person name="Chase H."/>
        </authorList>
    </citation>
    <scope>NUCLEOTIDE SEQUENCE [LARGE SCALE GENOMIC DNA]</scope>
    <source>
        <strain evidence="3 4">MOD1-Md1s</strain>
    </source>
</reference>
<reference evidence="2 5" key="2">
    <citation type="submission" date="2019-08" db="EMBL/GenBank/DDBJ databases">
        <title>Prevalence, distribution, and phylogeny of type two toxin-antitoxin genes possessed by Cronobacter species where C. sakazakii homologs follow sequence type lineages.</title>
        <authorList>
            <person name="Finkelstein S."/>
            <person name="Negrete F."/>
            <person name="Jang H."/>
            <person name="Gopinath G.R."/>
            <person name="Tall B.D."/>
        </authorList>
    </citation>
    <scope>NUCLEOTIDE SEQUENCE [LARGE SCALE GENOMIC DNA]</scope>
    <source>
        <strain evidence="2 5">MOD1_GK1257</strain>
    </source>
</reference>
<evidence type="ECO:0000313" key="2">
    <source>
        <dbReference type="EMBL" id="KAB0885722.1"/>
    </source>
</evidence>